<dbReference type="FunFam" id="2.60.220.50:FF:000018">
    <property type="entry name" value="Adhesion G protein-coupled receptor G6"/>
    <property type="match status" value="1"/>
</dbReference>
<evidence type="ECO:0000256" key="5">
    <source>
        <dbReference type="ARBA" id="ARBA00023157"/>
    </source>
</evidence>
<protein>
    <submittedName>
        <fullName evidence="10">Adhesion G protein-coupled receptor G4</fullName>
    </submittedName>
</protein>
<dbReference type="GO" id="GO:0007166">
    <property type="term" value="P:cell surface receptor signaling pathway"/>
    <property type="evidence" value="ECO:0007669"/>
    <property type="project" value="InterPro"/>
</dbReference>
<feature type="compositionally biased region" description="Polar residues" evidence="6">
    <location>
        <begin position="790"/>
        <end position="802"/>
    </location>
</feature>
<dbReference type="GO" id="GO:0005886">
    <property type="term" value="C:plasma membrane"/>
    <property type="evidence" value="ECO:0000318"/>
    <property type="project" value="GO_Central"/>
</dbReference>
<dbReference type="PANTHER" id="PTHR12011">
    <property type="entry name" value="ADHESION G-PROTEIN COUPLED RECEPTOR"/>
    <property type="match status" value="1"/>
</dbReference>
<reference evidence="10" key="2">
    <citation type="submission" date="2025-08" db="UniProtKB">
        <authorList>
            <consortium name="Ensembl"/>
        </authorList>
    </citation>
    <scope>IDENTIFICATION</scope>
    <source>
        <strain evidence="10">Boxer</strain>
    </source>
</reference>
<evidence type="ECO:0000256" key="6">
    <source>
        <dbReference type="SAM" id="MobiDB-lite"/>
    </source>
</evidence>
<evidence type="ECO:0000256" key="3">
    <source>
        <dbReference type="ARBA" id="ARBA00022989"/>
    </source>
</evidence>
<feature type="region of interest" description="Disordered" evidence="6">
    <location>
        <begin position="1026"/>
        <end position="1060"/>
    </location>
</feature>
<sequence length="2736" mass="293219">MSFYLLHNEVVSENITIQEMSTTLSQQIDLTTPSQVTGLKPQETINSSTVFKSMPVFAADYTAISYSNTTSPPLEAITAPKFLKTPVTETTRFTADILSTSAAITLPTKSTSIGTTTNSMKVTKPPSSDSTRTTKMAEAIATETLHPTTAANFLYTSGLSKNSIISKTSVTESQSTIMKTSLFSSAELTSISPTSWLKHKSTGIEALSISTARQEFLASTAAGTLPWSTVEHTSATTTHVGTALAFIPESVHISTVAPEGSVFPRNQTASTLATTNMEIASPVHSKTLPTRPIEMMPVLRTTETKLTSTNFQEVSSPRMEDTVSTSIPKKASSVALSFRTSTPFTGTLSLQPVIDAETTHTALTLGVTLAPMATDTLLPPIIPRPIYTQNTPTGGGNMLPLNSTRSASTFKASESGPTSITDDGTHLFSTIETTQTSRPDQTLLTSAFHASNTGHSSTTSTPIIPPEAPSESKATTITGASITAGTTTDRYAKPASKLTTLWYANFSTILGTTSITQQPEFKLTTLQLKPTPLSIAAESELPSTLRETFVPPVGVISTLANIEPNVSTEESASETTVIETNGTVAFGETIAPVPESATTQRCSHPVIRIETTSHYLEGKSTIAVTTELSPFATMLEATDESAQMVTASVTASPFPDIEKLTTLLDNKTTTTEVRGSWLSTKLMTTTSKNSYDGTTEIFNSTHTHTAHWTSEAPPVGDPTPSPIFGSTQTFPELLGTSTTRILGTSFATVLTDMIAMSLSAGVSPPQPTATHSSATPAPSATVTTTSVSPLDQTASTTRNTVPTHRHSIHTTSEATVFSVRMTPTTVPSLTDTPVLSWRPPTPVATMAETTFLFPSADTVTPFTPTLVCSKSLPDNIPVVSSTHVTSTMFTPVATQPMSQREETSTHALSLPYTLNSSGDIVSLATSTIETSVVDETMPSHTSTNKLTVDGHISQSSTRLGNILVPTLLVTDVSTLSSDKEQMTISLGNTSRTVEVTEMSPSENPFISDSQSISSLEMTHSGFAETTTISSRQTHSPSEFPLATSPDRISASSPISGTTQTIPTSILSHSVNAHNPEMSTSLGKTALPSQALTITTLLSPEKESIGTLSVYTPRTEKMIVSATSVTHLFSYHQDTSFVDTVTSRTTRISNPVNVNTTLSYLLSPKTQTKISVASSISESMQTSPESLSLSTTGQSHADFTIVFTDGITIVLSTPNAPTALLEKTPVATHTLIDQVSSLPVSVPAVSSKRVSATPTILITKYSKTAHPDCLKSPSIATSGPVSEMPSMSVNGSAFSPPAVSIDTSTTVGSFSSLLSSTTPRTTMALQTSTLDVAPGPTSKRTLFSSTSITSEMTEVSSRITPTSFSSLTQSTFPSVKTIPTTVTVGTVTPSIGTTASSLLSSKNTGAISSISKTTFSPFQSTTQQLSQRDETTTLGMLSGTANGSLSPVSSSIETALTNTYSRTAALESVLSSTPSDNLHTSLNIEVSPSLTSSKNIPGPTKSVKATTYLSLNTEKMTSLSENSSAAELTKGATSVDTPVSYPLWTPSIATPPSLTSFLFSPHSTEAKFSTPETFLLLTSQMAEFPVLGTRITSSNTKSLLMTSWDTPTAKGSQFPISATTRIPTPHKMETETPYLVPGSLLTFTASQTGLVSEDVMAKSSISMPGSLPTLGMSDSPSSSISSRSIPITLADIKPTFEKTATSVTPGTRLTLNPSGATSGSMLSEATSSPILAWILSTLPLGPPLVTVSNSPHITSMVEVSKSTFLTSDTTPMHSFTNFTTLPFAAISTALTKTTPAPTVGSITAGFPISLPMSIKITDASTYISKFTEASSRTIVTANSRTVSQPLPFSRMSRLPPATDHTLSISSTFLPSPTVTSAWSKISPASASPTLVLPKPMLDSLPNITASTLTATTASFPLTSTGVTHPSTATVSSLLSSSSETTWLDSTSSFLSMETSTSLIATKSTVSFYNIEMSFSVLDEEPRIPIISVVNEFAENWLNSIFQDSEFAVANLVIKIKSRYVSVIYCDYVCRAILKASSSLAAIELMSRIKSKIHDNLTHGNFTQGQLTLLVKSEHVVEKLEPGKCEAQETVSKYKGTYKWLLTNPTETAQTRCIKNRNGNATRICSINMNTGKSQWEKPKLKQCKLLQGLPDKIMDLANITISDENADDVAEHILNLINESPLLDEEETKIIVSKVSDVSQCNEISMNLTQVILQIINAILGKQNNSASDLHEVRNEILRIIERAGHKMEFSGRTANLMVARLALAVLRVDHTFEGMAFSIHSYEEGTDPEIYLGEVPPGRVLASIYLPQSLRERIPLSSLQTILFNFFGQTSLFKTRNVTKALSTFVVSASISDTSIQNLAEPVVITLQHVEGNQSYDQVHCAFWDFGSKNGQGGWNSSGCKVKETNENHTICQCDHLTHFGVLLDLSRSAVDAVNEQILVLITYIGCGISSIFLGVAMVTYIAFHKLRKDHPSKILINLCTALLMLNLTFLVNSWSSSFQKAGLCVTAAMALHYFLLVSLTWMGLEAVHMYLSLVRVFNIYVPNYILKFCLVGWGIPGVMVAITLSVKKDLYGTLTSFSYKWAWIKDDSIFYTSVVAYFCLIFLMNLSMFCTVLAQLDGHAPPNDLVLLYRCARVTTVRRLNLLLLYFILVESVREQWQIHFCCGWLRLDNSSDRDSRCGLHVGYKQERLKKTFQKKLLTPSLKSTMTSSTLKSLGSAQCTLSEICFPNVQAPFCV</sequence>
<feature type="transmembrane region" description="Helical" evidence="7">
    <location>
        <begin position="2590"/>
        <end position="2615"/>
    </location>
</feature>
<feature type="transmembrane region" description="Helical" evidence="7">
    <location>
        <begin position="2476"/>
        <end position="2495"/>
    </location>
</feature>
<feature type="region of interest" description="Disordered" evidence="6">
    <location>
        <begin position="761"/>
        <end position="811"/>
    </location>
</feature>
<reference evidence="10" key="3">
    <citation type="submission" date="2025-09" db="UniProtKB">
        <authorList>
            <consortium name="Ensembl"/>
        </authorList>
    </citation>
    <scope>IDENTIFICATION</scope>
    <source>
        <strain evidence="10">Boxer</strain>
    </source>
</reference>
<evidence type="ECO:0000256" key="7">
    <source>
        <dbReference type="SAM" id="Phobius"/>
    </source>
</evidence>
<name>A0A8I3Q7F0_CANLF</name>
<dbReference type="PROSITE" id="PS50221">
    <property type="entry name" value="GAIN_B"/>
    <property type="match status" value="1"/>
</dbReference>
<keyword evidence="2 7" id="KW-0812">Transmembrane</keyword>
<dbReference type="PROSITE" id="PS50261">
    <property type="entry name" value="G_PROTEIN_RECEP_F2_4"/>
    <property type="match status" value="1"/>
</dbReference>
<evidence type="ECO:0000313" key="11">
    <source>
        <dbReference type="Proteomes" id="UP000805418"/>
    </source>
</evidence>
<evidence type="ECO:0000256" key="1">
    <source>
        <dbReference type="ARBA" id="ARBA00004141"/>
    </source>
</evidence>
<feature type="transmembrane region" description="Helical" evidence="7">
    <location>
        <begin position="2501"/>
        <end position="2525"/>
    </location>
</feature>
<dbReference type="InterPro" id="IPR057244">
    <property type="entry name" value="GAIN_B"/>
</dbReference>
<dbReference type="GO" id="GO:0007186">
    <property type="term" value="P:G protein-coupled receptor signaling pathway"/>
    <property type="evidence" value="ECO:0000318"/>
    <property type="project" value="GO_Central"/>
</dbReference>
<dbReference type="Ensembl" id="ENSCAFT00845051598.1">
    <property type="protein sequence ID" value="ENSCAFP00845040485.1"/>
    <property type="gene ID" value="ENSCAFG00845029120.1"/>
</dbReference>
<dbReference type="Proteomes" id="UP000805418">
    <property type="component" value="Chromosome X"/>
</dbReference>
<dbReference type="Pfam" id="PF00002">
    <property type="entry name" value="7tm_2"/>
    <property type="match status" value="1"/>
</dbReference>
<dbReference type="InterPro" id="IPR046338">
    <property type="entry name" value="GAIN_dom_sf"/>
</dbReference>
<dbReference type="Pfam" id="PF01825">
    <property type="entry name" value="GPS"/>
    <property type="match status" value="1"/>
</dbReference>
<feature type="compositionally biased region" description="Polar residues" evidence="6">
    <location>
        <begin position="451"/>
        <end position="462"/>
    </location>
</feature>
<dbReference type="OrthoDB" id="10037534at2759"/>
<evidence type="ECO:0000313" key="10">
    <source>
        <dbReference type="Ensembl" id="ENSCAFP00845040485.1"/>
    </source>
</evidence>
<evidence type="ECO:0000256" key="4">
    <source>
        <dbReference type="ARBA" id="ARBA00023136"/>
    </source>
</evidence>
<dbReference type="InterPro" id="IPR000832">
    <property type="entry name" value="GPCR_2_secretin-like"/>
</dbReference>
<feature type="compositionally biased region" description="Polar residues" evidence="6">
    <location>
        <begin position="1049"/>
        <end position="1060"/>
    </location>
</feature>
<dbReference type="GeneTree" id="ENSGT00940000162744"/>
<dbReference type="GO" id="GO:0007189">
    <property type="term" value="P:adenylate cyclase-activating G protein-coupled receptor signaling pathway"/>
    <property type="evidence" value="ECO:0007669"/>
    <property type="project" value="Ensembl"/>
</dbReference>
<evidence type="ECO:0000256" key="2">
    <source>
        <dbReference type="ARBA" id="ARBA00022692"/>
    </source>
</evidence>
<comment type="subcellular location">
    <subcellularLocation>
        <location evidence="1">Membrane</location>
        <topology evidence="1">Multi-pass membrane protein</topology>
    </subcellularLocation>
</comment>
<feature type="compositionally biased region" description="Low complexity" evidence="6">
    <location>
        <begin position="768"/>
        <end position="789"/>
    </location>
</feature>
<feature type="domain" description="G-protein coupled receptors family 2 profile 2" evidence="9">
    <location>
        <begin position="2439"/>
        <end position="2617"/>
    </location>
</feature>
<dbReference type="FunCoup" id="A0A8I3Q7F0">
    <property type="interactions" value="2"/>
</dbReference>
<keyword evidence="11" id="KW-1185">Reference proteome</keyword>
<proteinExistence type="predicted"/>
<evidence type="ECO:0000259" key="9">
    <source>
        <dbReference type="PROSITE" id="PS50261"/>
    </source>
</evidence>
<reference evidence="10" key="1">
    <citation type="submission" date="2020-03" db="EMBL/GenBank/DDBJ databases">
        <title>Long-read based genome assembly of a Labrador retriever dog.</title>
        <authorList>
            <person name="Eory L."/>
            <person name="Zhang W."/>
            <person name="Schoenebeck J."/>
        </authorList>
    </citation>
    <scope>NUCLEOTIDE SEQUENCE [LARGE SCALE GENOMIC DNA]</scope>
    <source>
        <strain evidence="10">Labrador retriever</strain>
    </source>
</reference>
<dbReference type="GO" id="GO:0004930">
    <property type="term" value="F:G protein-coupled receptor activity"/>
    <property type="evidence" value="ECO:0000318"/>
    <property type="project" value="GO_Central"/>
</dbReference>
<keyword evidence="3 7" id="KW-1133">Transmembrane helix</keyword>
<feature type="domain" description="GAIN-B" evidence="8">
    <location>
        <begin position="2275"/>
        <end position="2430"/>
    </location>
</feature>
<organism evidence="10 11">
    <name type="scientific">Canis lupus familiaris</name>
    <name type="common">Dog</name>
    <name type="synonym">Canis familiaris</name>
    <dbReference type="NCBI Taxonomy" id="9615"/>
    <lineage>
        <taxon>Eukaryota</taxon>
        <taxon>Metazoa</taxon>
        <taxon>Chordata</taxon>
        <taxon>Craniata</taxon>
        <taxon>Vertebrata</taxon>
        <taxon>Euteleostomi</taxon>
        <taxon>Mammalia</taxon>
        <taxon>Eutheria</taxon>
        <taxon>Laurasiatheria</taxon>
        <taxon>Carnivora</taxon>
        <taxon>Caniformia</taxon>
        <taxon>Canidae</taxon>
        <taxon>Canis</taxon>
    </lineage>
</organism>
<dbReference type="Gene3D" id="2.60.220.50">
    <property type="match status" value="1"/>
</dbReference>
<keyword evidence="5" id="KW-1015">Disulfide bond</keyword>
<feature type="region of interest" description="Disordered" evidence="6">
    <location>
        <begin position="451"/>
        <end position="473"/>
    </location>
</feature>
<accession>A0A8I3Q7F0</accession>
<dbReference type="Gene3D" id="1.20.1070.10">
    <property type="entry name" value="Rhodopsin 7-helix transmembrane proteins"/>
    <property type="match status" value="1"/>
</dbReference>
<dbReference type="SMART" id="SM00303">
    <property type="entry name" value="GPS"/>
    <property type="match status" value="1"/>
</dbReference>
<evidence type="ECO:0000259" key="8">
    <source>
        <dbReference type="PROSITE" id="PS50221"/>
    </source>
</evidence>
<gene>
    <name evidence="10" type="primary">ADGRG4</name>
</gene>
<feature type="transmembrane region" description="Helical" evidence="7">
    <location>
        <begin position="2438"/>
        <end position="2464"/>
    </location>
</feature>
<dbReference type="InterPro" id="IPR000203">
    <property type="entry name" value="GPS"/>
</dbReference>
<keyword evidence="4 7" id="KW-0472">Membrane</keyword>
<dbReference type="InterPro" id="IPR017981">
    <property type="entry name" value="GPCR_2-like_7TM"/>
</dbReference>
<feature type="compositionally biased region" description="Polar residues" evidence="6">
    <location>
        <begin position="1026"/>
        <end position="1036"/>
    </location>
</feature>
<dbReference type="PANTHER" id="PTHR12011:SF277">
    <property type="entry name" value="ADHESION G-PROTEIN COUPLED RECEPTOR G4"/>
    <property type="match status" value="1"/>
</dbReference>
<feature type="transmembrane region" description="Helical" evidence="7">
    <location>
        <begin position="2545"/>
        <end position="2567"/>
    </location>
</feature>